<feature type="transmembrane region" description="Helical" evidence="1">
    <location>
        <begin position="91"/>
        <end position="109"/>
    </location>
</feature>
<dbReference type="OrthoDB" id="5966662at2"/>
<dbReference type="InterPro" id="IPR021215">
    <property type="entry name" value="DUF2752"/>
</dbReference>
<proteinExistence type="predicted"/>
<accession>A0A1S1R6Q9</accession>
<evidence type="ECO:0008006" key="4">
    <source>
        <dbReference type="Google" id="ProtNLM"/>
    </source>
</evidence>
<keyword evidence="1" id="KW-1133">Transmembrane helix</keyword>
<dbReference type="Proteomes" id="UP000179769">
    <property type="component" value="Unassembled WGS sequence"/>
</dbReference>
<evidence type="ECO:0000313" key="2">
    <source>
        <dbReference type="EMBL" id="OHV40972.1"/>
    </source>
</evidence>
<comment type="caution">
    <text evidence="2">The sequence shown here is derived from an EMBL/GenBank/DDBJ whole genome shotgun (WGS) entry which is preliminary data.</text>
</comment>
<protein>
    <recommendedName>
        <fullName evidence="4">DUF2752 domain-containing protein</fullName>
    </recommendedName>
</protein>
<feature type="transmembrane region" description="Helical" evidence="1">
    <location>
        <begin position="61"/>
        <end position="79"/>
    </location>
</feature>
<dbReference type="Pfam" id="PF10825">
    <property type="entry name" value="DUF2752"/>
    <property type="match status" value="1"/>
</dbReference>
<evidence type="ECO:0000256" key="1">
    <source>
        <dbReference type="SAM" id="Phobius"/>
    </source>
</evidence>
<evidence type="ECO:0000313" key="3">
    <source>
        <dbReference type="Proteomes" id="UP000179769"/>
    </source>
</evidence>
<dbReference type="EMBL" id="MAXA01000058">
    <property type="protein sequence ID" value="OHV40972.1"/>
    <property type="molecule type" value="Genomic_DNA"/>
</dbReference>
<organism evidence="2 3">
    <name type="scientific">Parafrankia soli</name>
    <dbReference type="NCBI Taxonomy" id="2599596"/>
    <lineage>
        <taxon>Bacteria</taxon>
        <taxon>Bacillati</taxon>
        <taxon>Actinomycetota</taxon>
        <taxon>Actinomycetes</taxon>
        <taxon>Frankiales</taxon>
        <taxon>Frankiaceae</taxon>
        <taxon>Parafrankia</taxon>
    </lineage>
</organism>
<name>A0A1S1R6Q9_9ACTN</name>
<reference evidence="3" key="1">
    <citation type="submission" date="2016-07" db="EMBL/GenBank/DDBJ databases">
        <title>Frankia sp. NRRL B-16219 Genome sequencing.</title>
        <authorList>
            <person name="Ghodhbane-Gtari F."/>
            <person name="Swanson E."/>
            <person name="Gueddou A."/>
            <person name="Louati M."/>
            <person name="Nouioui I."/>
            <person name="Hezbri K."/>
            <person name="Abebe-Akele F."/>
            <person name="Simpson S."/>
            <person name="Morris K."/>
            <person name="Thomas K."/>
            <person name="Gtari M."/>
            <person name="Tisa L.S."/>
        </authorList>
    </citation>
    <scope>NUCLEOTIDE SEQUENCE [LARGE SCALE GENOMIC DNA]</scope>
    <source>
        <strain evidence="3">NRRL B-16219</strain>
    </source>
</reference>
<gene>
    <name evidence="2" type="ORF">BBK14_12105</name>
</gene>
<dbReference type="AlphaFoldDB" id="A0A1S1R6Q9"/>
<keyword evidence="3" id="KW-1185">Reference proteome</keyword>
<dbReference type="RefSeq" id="WP_071060410.1">
    <property type="nucleotide sequence ID" value="NZ_JBFLUH010000104.1"/>
</dbReference>
<keyword evidence="1" id="KW-0812">Transmembrane</keyword>
<keyword evidence="1" id="KW-0472">Membrane</keyword>
<sequence>MGALAVGVCVRVYLVDPAEPGHYPSCPFRALTTWDCPGCGTLRGLHQLLHGHPIAAADHNLFFVLAAPGLALGWLIAMARCAGWRRRVPSLPPRLLPLLPALIAVFWAVRNLPGPVGSWLASSA</sequence>